<dbReference type="Gene3D" id="1.10.510.10">
    <property type="entry name" value="Transferase(Phosphotransferase) domain 1"/>
    <property type="match status" value="1"/>
</dbReference>
<evidence type="ECO:0000313" key="3">
    <source>
        <dbReference type="EMBL" id="MFC3908322.1"/>
    </source>
</evidence>
<dbReference type="InterPro" id="IPR011009">
    <property type="entry name" value="Kinase-like_dom_sf"/>
</dbReference>
<organism evidence="3 4">
    <name type="scientific">Legionella dresdenensis</name>
    <dbReference type="NCBI Taxonomy" id="450200"/>
    <lineage>
        <taxon>Bacteria</taxon>
        <taxon>Pseudomonadati</taxon>
        <taxon>Pseudomonadota</taxon>
        <taxon>Gammaproteobacteria</taxon>
        <taxon>Legionellales</taxon>
        <taxon>Legionellaceae</taxon>
        <taxon>Legionella</taxon>
    </lineage>
</organism>
<name>A0ABV8CDY5_9GAMM</name>
<accession>A0ABV8CDY5</accession>
<proteinExistence type="predicted"/>
<gene>
    <name evidence="3" type="ORF">ACFORL_04440</name>
</gene>
<dbReference type="SMART" id="SM00220">
    <property type="entry name" value="S_TKc"/>
    <property type="match status" value="1"/>
</dbReference>
<keyword evidence="4" id="KW-1185">Reference proteome</keyword>
<feature type="domain" description="Protein kinase" evidence="2">
    <location>
        <begin position="70"/>
        <end position="372"/>
    </location>
</feature>
<dbReference type="PROSITE" id="PS50011">
    <property type="entry name" value="PROTEIN_KINASE_DOM"/>
    <property type="match status" value="1"/>
</dbReference>
<evidence type="ECO:0000313" key="4">
    <source>
        <dbReference type="Proteomes" id="UP001595758"/>
    </source>
</evidence>
<dbReference type="PANTHER" id="PTHR24361">
    <property type="entry name" value="MITOGEN-ACTIVATED KINASE KINASE KINASE"/>
    <property type="match status" value="1"/>
</dbReference>
<dbReference type="RefSeq" id="WP_382341489.1">
    <property type="nucleotide sequence ID" value="NZ_JBHSAB010000004.1"/>
</dbReference>
<evidence type="ECO:0000256" key="1">
    <source>
        <dbReference type="SAM" id="MobiDB-lite"/>
    </source>
</evidence>
<dbReference type="Pfam" id="PF00069">
    <property type="entry name" value="Pkinase"/>
    <property type="match status" value="1"/>
</dbReference>
<reference evidence="4" key="1">
    <citation type="journal article" date="2019" name="Int. J. Syst. Evol. Microbiol.">
        <title>The Global Catalogue of Microorganisms (GCM) 10K type strain sequencing project: providing services to taxonomists for standard genome sequencing and annotation.</title>
        <authorList>
            <consortium name="The Broad Institute Genomics Platform"/>
            <consortium name="The Broad Institute Genome Sequencing Center for Infectious Disease"/>
            <person name="Wu L."/>
            <person name="Ma J."/>
        </authorList>
    </citation>
    <scope>NUCLEOTIDE SEQUENCE [LARGE SCALE GENOMIC DNA]</scope>
    <source>
        <strain evidence="4">CCUG 59858</strain>
    </source>
</reference>
<comment type="caution">
    <text evidence="3">The sequence shown here is derived from an EMBL/GenBank/DDBJ whole genome shotgun (WGS) entry which is preliminary data.</text>
</comment>
<evidence type="ECO:0000259" key="2">
    <source>
        <dbReference type="PROSITE" id="PS50011"/>
    </source>
</evidence>
<feature type="region of interest" description="Disordered" evidence="1">
    <location>
        <begin position="429"/>
        <end position="449"/>
    </location>
</feature>
<dbReference type="InterPro" id="IPR000719">
    <property type="entry name" value="Prot_kinase_dom"/>
</dbReference>
<dbReference type="EMBL" id="JBHSAB010000004">
    <property type="protein sequence ID" value="MFC3908322.1"/>
    <property type="molecule type" value="Genomic_DNA"/>
</dbReference>
<protein>
    <recommendedName>
        <fullName evidence="2">Protein kinase domain-containing protein</fullName>
    </recommendedName>
</protein>
<dbReference type="PANTHER" id="PTHR24361:SF850">
    <property type="entry name" value="MAP KINASE KINASE KINASE MKH1"/>
    <property type="match status" value="1"/>
</dbReference>
<sequence length="449" mass="50450">MYNIIDPTCFSPSEEQLLIALLQSKPESAVWQPGKYYSVKLAEPAQSEQVLLPFYIVKARSRKRGYKYHVVTSESIGSGSYGDVYPVIRSYWIEEIDGVLQLKYKEKPYGKRKVDKIVDTLKHDDSESLTINEYIQNKRTPSLSPKPLVRSGTEIHAIMNRKEGDELFEIISAERTPVRDPLTFEMRLPKPLTIKERFKLTINLLQALQEEVIDAGLLHRDIKLENIRADVKTGTVSFVDFNLSRIATDVMLPGSDGAGSYCYAAPEIFQNKGCSLQSDLLATGRVIALIWGDINPLMDSEGRIGREADIALAYARSNTFHNLFSQPEGAMSSLKPQARKIILETLMQMTAFNPRIRTDCQKALEQFKQAYAAQFRHEYGTDEKKSARRSLSIALSNIAEASDASKKAVNTKTTVKTALGKALNFFKPHKSQSEKQAAFAQKEAKRISA</sequence>
<dbReference type="InterPro" id="IPR053235">
    <property type="entry name" value="Ser_Thr_kinase"/>
</dbReference>
<dbReference type="SUPFAM" id="SSF56112">
    <property type="entry name" value="Protein kinase-like (PK-like)"/>
    <property type="match status" value="1"/>
</dbReference>
<dbReference type="Proteomes" id="UP001595758">
    <property type="component" value="Unassembled WGS sequence"/>
</dbReference>